<keyword evidence="2" id="KW-1185">Reference proteome</keyword>
<evidence type="ECO:0000313" key="2">
    <source>
        <dbReference type="Proteomes" id="UP000192775"/>
    </source>
</evidence>
<dbReference type="KEGG" id="cphy:B5808_00410"/>
<reference evidence="1 2" key="1">
    <citation type="submission" date="2017-04" db="EMBL/GenBank/DDBJ databases">
        <authorList>
            <person name="Afonso C.L."/>
            <person name="Miller P.J."/>
            <person name="Scott M.A."/>
            <person name="Spackman E."/>
            <person name="Goraichik I."/>
            <person name="Dimitrov K.M."/>
            <person name="Suarez D.L."/>
            <person name="Swayne D.E."/>
        </authorList>
    </citation>
    <scope>NUCLEOTIDE SEQUENCE [LARGE SCALE GENOMIC DNA]</scope>
    <source>
        <strain evidence="2">XA(T)</strain>
    </source>
</reference>
<proteinExistence type="predicted"/>
<sequence length="93" mass="9588">MTVTRTAFAPAGWVKPFVEQELADEKVVHWKSVPVVPSASAAATVAVESWAEGLPAEMLRRPSDVGVVVVVGTVAGRSGGAAVSELTRTSCPA</sequence>
<dbReference type="Proteomes" id="UP000192775">
    <property type="component" value="Chromosome"/>
</dbReference>
<dbReference type="AlphaFoldDB" id="A0A1X9LF98"/>
<evidence type="ECO:0000313" key="1">
    <source>
        <dbReference type="EMBL" id="ARJ03865.1"/>
    </source>
</evidence>
<name>A0A1X9LF98_9MICO</name>
<protein>
    <submittedName>
        <fullName evidence="1">Uncharacterized protein</fullName>
    </submittedName>
</protein>
<organism evidence="1 2">
    <name type="scientific">Cnuibacter physcomitrellae</name>
    <dbReference type="NCBI Taxonomy" id="1619308"/>
    <lineage>
        <taxon>Bacteria</taxon>
        <taxon>Bacillati</taxon>
        <taxon>Actinomycetota</taxon>
        <taxon>Actinomycetes</taxon>
        <taxon>Micrococcales</taxon>
        <taxon>Microbacteriaceae</taxon>
        <taxon>Cnuibacter</taxon>
    </lineage>
</organism>
<dbReference type="EMBL" id="CP020715">
    <property type="protein sequence ID" value="ARJ03865.1"/>
    <property type="molecule type" value="Genomic_DNA"/>
</dbReference>
<accession>A0A1X9LF98</accession>
<gene>
    <name evidence="1" type="ORF">B5808_00410</name>
</gene>